<dbReference type="AlphaFoldDB" id="A0A975WZZ2"/>
<proteinExistence type="predicted"/>
<evidence type="ECO:0000313" key="2">
    <source>
        <dbReference type="Proteomes" id="UP000256297"/>
    </source>
</evidence>
<comment type="caution">
    <text evidence="1">The sequence shown here is derived from an EMBL/GenBank/DDBJ whole genome shotgun (WGS) entry which is preliminary data.</text>
</comment>
<name>A0A975WZZ2_9BURK</name>
<dbReference type="Proteomes" id="UP000256297">
    <property type="component" value="Chromosome CBM2589_b"/>
</dbReference>
<dbReference type="EMBL" id="OFSP01000016">
    <property type="protein sequence ID" value="SOY50699.1"/>
    <property type="molecule type" value="Genomic_DNA"/>
</dbReference>
<organism evidence="1 2">
    <name type="scientific">Cupriavidus taiwanensis</name>
    <dbReference type="NCBI Taxonomy" id="164546"/>
    <lineage>
        <taxon>Bacteria</taxon>
        <taxon>Pseudomonadati</taxon>
        <taxon>Pseudomonadota</taxon>
        <taxon>Betaproteobacteria</taxon>
        <taxon>Burkholderiales</taxon>
        <taxon>Burkholderiaceae</taxon>
        <taxon>Cupriavidus</taxon>
    </lineage>
</organism>
<protein>
    <submittedName>
        <fullName evidence="1">Uncharacterized protein</fullName>
    </submittedName>
</protein>
<sequence length="38" mass="4587">MKPFSLRLFRGNYDNLISYFNFDRLPDLEACPFQPYPT</sequence>
<evidence type="ECO:0000313" key="1">
    <source>
        <dbReference type="EMBL" id="SOY50699.1"/>
    </source>
</evidence>
<accession>A0A975WZZ2</accession>
<reference evidence="1 2" key="1">
    <citation type="submission" date="2018-01" db="EMBL/GenBank/DDBJ databases">
        <authorList>
            <person name="Clerissi C."/>
        </authorList>
    </citation>
    <scope>NUCLEOTIDE SEQUENCE [LARGE SCALE GENOMIC DNA]</scope>
    <source>
        <strain evidence="1">Cupriavidus taiwanensis STM 3521</strain>
    </source>
</reference>
<gene>
    <name evidence="1" type="ORF">CBM2589_B230098</name>
</gene>